<dbReference type="GeneID" id="4388081"/>
<dbReference type="PANTHER" id="PTHR12149:SF8">
    <property type="entry name" value="PROTEIN-RIBULOSAMINE 3-KINASE"/>
    <property type="match status" value="1"/>
</dbReference>
<dbReference type="GO" id="GO:0102193">
    <property type="term" value="F:protein-ribulosamine 3-kinase activity"/>
    <property type="evidence" value="ECO:0007669"/>
    <property type="project" value="UniProtKB-EC"/>
</dbReference>
<feature type="region of interest" description="Disordered" evidence="3">
    <location>
        <begin position="247"/>
        <end position="267"/>
    </location>
</feature>
<dbReference type="HOGENOM" id="CLU_036517_1_1_1"/>
<evidence type="ECO:0000256" key="2">
    <source>
        <dbReference type="ARBA" id="ARBA00048655"/>
    </source>
</evidence>
<dbReference type="PANTHER" id="PTHR12149">
    <property type="entry name" value="FRUCTOSAMINE 3 KINASE-RELATED PROTEIN"/>
    <property type="match status" value="1"/>
</dbReference>
<keyword evidence="5" id="KW-1185">Reference proteome</keyword>
<evidence type="ECO:0000256" key="1">
    <source>
        <dbReference type="ARBA" id="ARBA00011961"/>
    </source>
</evidence>
<sequence>MEQLSLTVIQLIENEEYIPMAEAEYEGQKAISAIIPDHAIPPIAWGHYKNVHTKAWFLTHFRPLKPFHPDDESLSEFLTTLKTLHKTSTSPTGQFGFHTTSFSGPPAMVVDWTSDWALFWTRELRAALAYMQRMLGDEDAELQGLVEQLVERIVPRLLVPLQTGGRTIRPALCHGICGMGISSLMMDLQCVRAERGVMNPGFVERYAREVGKSEPEADFEDRVALYAMMKEEMRRLLAKHPDGLAGFEGDLTPTGDHKLEEESAMDA</sequence>
<dbReference type="RefSeq" id="XP_001221256.1">
    <property type="nucleotide sequence ID" value="XM_001221255.1"/>
</dbReference>
<dbReference type="EMBL" id="CH408029">
    <property type="protein sequence ID" value="EAQ93800.1"/>
    <property type="molecule type" value="Genomic_DNA"/>
</dbReference>
<reference evidence="5" key="1">
    <citation type="journal article" date="2015" name="Genome Announc.">
        <title>Draft genome sequence of the cellulolytic fungus Chaetomium globosum.</title>
        <authorList>
            <person name="Cuomo C.A."/>
            <person name="Untereiner W.A."/>
            <person name="Ma L.-J."/>
            <person name="Grabherr M."/>
            <person name="Birren B.W."/>
        </authorList>
    </citation>
    <scope>NUCLEOTIDE SEQUENCE [LARGE SCALE GENOMIC DNA]</scope>
    <source>
        <strain evidence="5">ATCC 6205 / CBS 148.51 / DSM 1962 / NBRC 6347 / NRRL 1970</strain>
    </source>
</reference>
<proteinExistence type="predicted"/>
<evidence type="ECO:0000313" key="4">
    <source>
        <dbReference type="EMBL" id="EAQ93800.1"/>
    </source>
</evidence>
<dbReference type="OMA" id="RERYHEH"/>
<dbReference type="InParanoid" id="Q2HCL9"/>
<gene>
    <name evidence="4" type="ORF">CHGG_02035</name>
</gene>
<evidence type="ECO:0000313" key="5">
    <source>
        <dbReference type="Proteomes" id="UP000001056"/>
    </source>
</evidence>
<evidence type="ECO:0000256" key="3">
    <source>
        <dbReference type="SAM" id="MobiDB-lite"/>
    </source>
</evidence>
<dbReference type="AlphaFoldDB" id="Q2HCL9"/>
<dbReference type="Pfam" id="PF03881">
    <property type="entry name" value="Fructosamin_kin"/>
    <property type="match status" value="1"/>
</dbReference>
<dbReference type="eggNOG" id="KOG3021">
    <property type="taxonomic scope" value="Eukaryota"/>
</dbReference>
<dbReference type="Gene3D" id="3.90.1200.10">
    <property type="match status" value="1"/>
</dbReference>
<protein>
    <recommendedName>
        <fullName evidence="1">protein-ribulosamine 3-kinase</fullName>
        <ecNumber evidence="1">2.7.1.172</ecNumber>
    </recommendedName>
</protein>
<name>Q2HCL9_CHAGB</name>
<dbReference type="SUPFAM" id="SSF56112">
    <property type="entry name" value="Protein kinase-like (PK-like)"/>
    <property type="match status" value="1"/>
</dbReference>
<dbReference type="EC" id="2.7.1.172" evidence="1"/>
<comment type="catalytic activity">
    <reaction evidence="2">
        <text>N(6)-D-ribulosyl-L-lysyl-[protein] + ATP = N(6)-(3-O-phospho-D-ribulosyl)-L-lysyl-[protein] + ADP + H(+)</text>
        <dbReference type="Rhea" id="RHEA:48432"/>
        <dbReference type="Rhea" id="RHEA-COMP:12103"/>
        <dbReference type="Rhea" id="RHEA-COMP:12104"/>
        <dbReference type="ChEBI" id="CHEBI:15378"/>
        <dbReference type="ChEBI" id="CHEBI:30616"/>
        <dbReference type="ChEBI" id="CHEBI:90418"/>
        <dbReference type="ChEBI" id="CHEBI:90420"/>
        <dbReference type="ChEBI" id="CHEBI:456216"/>
        <dbReference type="EC" id="2.7.1.172"/>
    </reaction>
    <physiologicalReaction direction="left-to-right" evidence="2">
        <dbReference type="Rhea" id="RHEA:48433"/>
    </physiologicalReaction>
</comment>
<accession>Q2HCL9</accession>
<dbReference type="InterPro" id="IPR011009">
    <property type="entry name" value="Kinase-like_dom_sf"/>
</dbReference>
<dbReference type="InterPro" id="IPR016477">
    <property type="entry name" value="Fructo-/Ketosamine-3-kinase"/>
</dbReference>
<dbReference type="OrthoDB" id="5772781at2759"/>
<dbReference type="Proteomes" id="UP000001056">
    <property type="component" value="Unassembled WGS sequence"/>
</dbReference>
<organism evidence="4 5">
    <name type="scientific">Chaetomium globosum (strain ATCC 6205 / CBS 148.51 / DSM 1962 / NBRC 6347 / NRRL 1970)</name>
    <name type="common">Soil fungus</name>
    <dbReference type="NCBI Taxonomy" id="306901"/>
    <lineage>
        <taxon>Eukaryota</taxon>
        <taxon>Fungi</taxon>
        <taxon>Dikarya</taxon>
        <taxon>Ascomycota</taxon>
        <taxon>Pezizomycotina</taxon>
        <taxon>Sordariomycetes</taxon>
        <taxon>Sordariomycetidae</taxon>
        <taxon>Sordariales</taxon>
        <taxon>Chaetomiaceae</taxon>
        <taxon>Chaetomium</taxon>
    </lineage>
</organism>
<dbReference type="VEuPathDB" id="FungiDB:CHGG_02035"/>